<dbReference type="SUPFAM" id="SSF48452">
    <property type="entry name" value="TPR-like"/>
    <property type="match status" value="1"/>
</dbReference>
<dbReference type="KEGG" id="rba:RB11701"/>
<dbReference type="AlphaFoldDB" id="Q7UDY3"/>
<evidence type="ECO:0000313" key="3">
    <source>
        <dbReference type="Proteomes" id="UP000001025"/>
    </source>
</evidence>
<dbReference type="EnsemblBacteria" id="CAD79272">
    <property type="protein sequence ID" value="CAD79272"/>
    <property type="gene ID" value="RB11701"/>
</dbReference>
<protein>
    <submittedName>
        <fullName evidence="2">Probable tetratricopeptide repeat family protein</fullName>
    </submittedName>
</protein>
<organism evidence="2 3">
    <name type="scientific">Rhodopirellula baltica (strain DSM 10527 / NCIMB 13988 / SH1)</name>
    <dbReference type="NCBI Taxonomy" id="243090"/>
    <lineage>
        <taxon>Bacteria</taxon>
        <taxon>Pseudomonadati</taxon>
        <taxon>Planctomycetota</taxon>
        <taxon>Planctomycetia</taxon>
        <taxon>Pirellulales</taxon>
        <taxon>Pirellulaceae</taxon>
        <taxon>Rhodopirellula</taxon>
    </lineage>
</organism>
<dbReference type="OrthoDB" id="228255at2"/>
<dbReference type="InterPro" id="IPR011990">
    <property type="entry name" value="TPR-like_helical_dom_sf"/>
</dbReference>
<dbReference type="HOGENOM" id="CLU_321565_0_0_0"/>
<name>Q7UDY3_RHOBA</name>
<evidence type="ECO:0000256" key="1">
    <source>
        <dbReference type="SAM" id="MobiDB-lite"/>
    </source>
</evidence>
<keyword evidence="3" id="KW-1185">Reference proteome</keyword>
<dbReference type="Proteomes" id="UP000001025">
    <property type="component" value="Chromosome"/>
</dbReference>
<feature type="region of interest" description="Disordered" evidence="1">
    <location>
        <begin position="67"/>
        <end position="102"/>
    </location>
</feature>
<reference evidence="2 3" key="1">
    <citation type="journal article" date="2003" name="Proc. Natl. Acad. Sci. U.S.A.">
        <title>Complete genome sequence of the marine planctomycete Pirellula sp. strain 1.</title>
        <authorList>
            <person name="Gloeckner F.O."/>
            <person name="Kube M."/>
            <person name="Bauer M."/>
            <person name="Teeling H."/>
            <person name="Lombardot T."/>
            <person name="Ludwig W."/>
            <person name="Gade D."/>
            <person name="Beck A."/>
            <person name="Borzym K."/>
            <person name="Heitmann K."/>
            <person name="Rabus R."/>
            <person name="Schlesner H."/>
            <person name="Amann R."/>
            <person name="Reinhardt R."/>
        </authorList>
    </citation>
    <scope>NUCLEOTIDE SEQUENCE [LARGE SCALE GENOMIC DNA]</scope>
    <source>
        <strain evidence="3">DSM 10527 / NCIMB 13988 / SH1</strain>
    </source>
</reference>
<feature type="compositionally biased region" description="Basic and acidic residues" evidence="1">
    <location>
        <begin position="77"/>
        <end position="101"/>
    </location>
</feature>
<accession>Q7UDY3</accession>
<evidence type="ECO:0000313" key="2">
    <source>
        <dbReference type="EMBL" id="CAD79272.1"/>
    </source>
</evidence>
<dbReference type="STRING" id="243090.RB11701"/>
<dbReference type="PATRIC" id="fig|243090.15.peg.5668"/>
<sequence length="901" mass="100346">MPITFGVSHSAGVGGQPTEVIRSRVTDVVIDRHRKQFVRLAVVSSVVGVDTATVNFCQDSRLSGGGIGLSGGQKANRQSEKEKWRGKANLHRDGDPVRKADSSTTDRCSLIVCPGGIKQNVEASDPKWRCHRQLSRVRAPCGRPRLLQFGMRIFLDRFSRSHEVLTMRIQNPTRRPLKMVVCFLVGSTLLVPLAGLLGPGGGSFVSNTAMADSEWLRTVPVVDDEEIAELIEGLGSQSYATRVRCRQRLSRIGLAAFDALRQARDHPDNEIAIVARKLTSGVEVPWAVSTDSPIVQEILNEYGSRSVLARRQRIGRLAALPTMEAFPALVRLTRYEPEPKLSRFAAMALLAQPVRATNELRSEWTTANADANTAGSRDDWLGLSAYDRSLMVTHLQQVFAKDTEFSGQWMLQYASELESGRFEPEGWAELIEAMESSWDIDEGASEQNAARGAIAAGATISGDEMFRLTWLNAERARVLGQIDDASQFFTRHIDVIPPRTRELTDAALWAIDHRLFDVITAAHAKHQSLFEKSPSLLYASAEALLESGQPELAVERTEQALALNPVVNSEDPEQPQLHPVLLESHAKAHLRIAANLIERGLSDWAQAEYRKLIDELPLHDVDSTTARWELSEHLAELQQPAEVVALLQPLVDRMEKDDDFRHKLMAHDFDYQSLRSHLDFQAGLDLANKGDPAAASERMQNAFSMNPENIDILIAMYRLDWNEEWKVDVIGQIESVLAEIDEDIDETQQTFRETGNGRPGRQTAIREMLLANFYNQYAWLVSNTEGDYDLALKRSIESLEMSPGSDALLDTCGRCYYAVGNLPAAIVTQRKAVELTPNSPPLRRQLKMFEEAWLDANPGKSLQELPEVELPIAKASPQELTDRQRRLGVVPPDGPLSFLDN</sequence>
<dbReference type="InParanoid" id="Q7UDY3"/>
<gene>
    <name evidence="2" type="ordered locus">RB11701</name>
</gene>
<dbReference type="EMBL" id="BX294153">
    <property type="protein sequence ID" value="CAD79272.1"/>
    <property type="molecule type" value="Genomic_DNA"/>
</dbReference>
<dbReference type="Gene3D" id="1.25.40.10">
    <property type="entry name" value="Tetratricopeptide repeat domain"/>
    <property type="match status" value="2"/>
</dbReference>
<dbReference type="eggNOG" id="COG0457">
    <property type="taxonomic scope" value="Bacteria"/>
</dbReference>
<feature type="region of interest" description="Disordered" evidence="1">
    <location>
        <begin position="876"/>
        <end position="901"/>
    </location>
</feature>
<proteinExistence type="predicted"/>